<reference evidence="1" key="1">
    <citation type="submission" date="2014-11" db="EMBL/GenBank/DDBJ databases">
        <authorList>
            <person name="Amaro Gonzalez C."/>
        </authorList>
    </citation>
    <scope>NUCLEOTIDE SEQUENCE</scope>
</reference>
<reference evidence="1" key="2">
    <citation type="journal article" date="2015" name="Fish Shellfish Immunol.">
        <title>Early steps in the European eel (Anguilla anguilla)-Vibrio vulnificus interaction in the gills: Role of the RtxA13 toxin.</title>
        <authorList>
            <person name="Callol A."/>
            <person name="Pajuelo D."/>
            <person name="Ebbesson L."/>
            <person name="Teles M."/>
            <person name="MacKenzie S."/>
            <person name="Amaro C."/>
        </authorList>
    </citation>
    <scope>NUCLEOTIDE SEQUENCE</scope>
</reference>
<protein>
    <submittedName>
        <fullName evidence="1">Uncharacterized protein</fullName>
    </submittedName>
</protein>
<accession>A0A0E9QSR5</accession>
<organism evidence="1">
    <name type="scientific">Anguilla anguilla</name>
    <name type="common">European freshwater eel</name>
    <name type="synonym">Muraena anguilla</name>
    <dbReference type="NCBI Taxonomy" id="7936"/>
    <lineage>
        <taxon>Eukaryota</taxon>
        <taxon>Metazoa</taxon>
        <taxon>Chordata</taxon>
        <taxon>Craniata</taxon>
        <taxon>Vertebrata</taxon>
        <taxon>Euteleostomi</taxon>
        <taxon>Actinopterygii</taxon>
        <taxon>Neopterygii</taxon>
        <taxon>Teleostei</taxon>
        <taxon>Anguilliformes</taxon>
        <taxon>Anguillidae</taxon>
        <taxon>Anguilla</taxon>
    </lineage>
</organism>
<dbReference type="EMBL" id="GBXM01089287">
    <property type="protein sequence ID" value="JAH19290.1"/>
    <property type="molecule type" value="Transcribed_RNA"/>
</dbReference>
<evidence type="ECO:0000313" key="1">
    <source>
        <dbReference type="EMBL" id="JAH19290.1"/>
    </source>
</evidence>
<name>A0A0E9QSR5_ANGAN</name>
<sequence length="45" mass="5340">MAQREYNPAFRFLRVRLDVSRVKILKCIFQMQAILVMPCLTSEHS</sequence>
<dbReference type="AlphaFoldDB" id="A0A0E9QSR5"/>
<proteinExistence type="predicted"/>